<sequence length="256" mass="29118">MKAFKGLLWKDFHTSKVWFIGWLAIILVVYSLGFGAGEYFDEKGIPVGFAIMLGVFHFAFLPVIVYSMLRLEGKTQLWLHTPLSGFTLLSSKLLVALVYLIISLLLVDLLGFISFSRLPDIGYWPVKEGVYFNIGVLLLGLNMSGWLIFFWTVYHSMGKFPAIKNIRWLILAGLWILYTSVTTFVTSLKPVENFVNNTWVVDLPASFFFTIGSGGEDSGFNIDIIPLPLLPFIWEGVMWLVLFIISCRLLDRRIEV</sequence>
<dbReference type="Proteomes" id="UP000076510">
    <property type="component" value="Unassembled WGS sequence"/>
</dbReference>
<gene>
    <name evidence="1" type="ORF">AV649_09835</name>
</gene>
<evidence type="ECO:0000313" key="2">
    <source>
        <dbReference type="Proteomes" id="UP000076510"/>
    </source>
</evidence>
<comment type="caution">
    <text evidence="1">The sequence shown here is derived from an EMBL/GenBank/DDBJ whole genome shotgun (WGS) entry which is preliminary data.</text>
</comment>
<evidence type="ECO:0000313" key="1">
    <source>
        <dbReference type="EMBL" id="KZE43500.1"/>
    </source>
</evidence>
<dbReference type="RefSeq" id="WP_048006200.1">
    <property type="nucleotide sequence ID" value="NZ_CP085398.1"/>
</dbReference>
<dbReference type="OrthoDB" id="2962380at2"/>
<name>A0A0J5V9G1_9BACI</name>
<organism evidence="1 2">
    <name type="scientific">Rossellomorea marisflavi</name>
    <dbReference type="NCBI Taxonomy" id="189381"/>
    <lineage>
        <taxon>Bacteria</taxon>
        <taxon>Bacillati</taxon>
        <taxon>Bacillota</taxon>
        <taxon>Bacilli</taxon>
        <taxon>Bacillales</taxon>
        <taxon>Bacillaceae</taxon>
        <taxon>Rossellomorea</taxon>
    </lineage>
</organism>
<accession>A0A0J5V9G1</accession>
<proteinExistence type="predicted"/>
<dbReference type="EMBL" id="LQQY01000047">
    <property type="protein sequence ID" value="KZE43500.1"/>
    <property type="molecule type" value="Genomic_DNA"/>
</dbReference>
<dbReference type="AlphaFoldDB" id="A0A0J5V9G1"/>
<reference evidence="2" key="1">
    <citation type="submission" date="2016-01" db="EMBL/GenBank/DDBJ databases">
        <title>Whole genome sequencing of Bhargavaea cecembensis T14.</title>
        <authorList>
            <person name="Hong K.W."/>
        </authorList>
    </citation>
    <scope>NUCLEOTIDE SEQUENCE [LARGE SCALE GENOMIC DNA]</scope>
    <source>
        <strain evidence="2">M19</strain>
    </source>
</reference>
<dbReference type="PATRIC" id="fig|189381.10.peg.3226"/>
<protein>
    <submittedName>
        <fullName evidence="1">Uncharacterized protein</fullName>
    </submittedName>
</protein>